<dbReference type="PROSITE" id="PS00189">
    <property type="entry name" value="LIPOYL"/>
    <property type="match status" value="1"/>
</dbReference>
<name>A0A329MRP9_9BACL</name>
<comment type="subunit">
    <text evidence="3">The glycine cleavage system is composed of four proteins: P, T, L and H.</text>
</comment>
<dbReference type="PROSITE" id="PS50968">
    <property type="entry name" value="BIOTINYL_LIPOYL"/>
    <property type="match status" value="1"/>
</dbReference>
<dbReference type="SUPFAM" id="SSF51230">
    <property type="entry name" value="Single hybrid motif"/>
    <property type="match status" value="1"/>
</dbReference>
<evidence type="ECO:0000256" key="2">
    <source>
        <dbReference type="ARBA" id="ARBA00022823"/>
    </source>
</evidence>
<evidence type="ECO:0000256" key="3">
    <source>
        <dbReference type="HAMAP-Rule" id="MF_00272"/>
    </source>
</evidence>
<dbReference type="Proteomes" id="UP000250369">
    <property type="component" value="Unassembled WGS sequence"/>
</dbReference>
<dbReference type="HAMAP" id="MF_00272">
    <property type="entry name" value="GcvH"/>
    <property type="match status" value="1"/>
</dbReference>
<dbReference type="Gene3D" id="2.40.50.100">
    <property type="match status" value="1"/>
</dbReference>
<feature type="domain" description="Lipoyl-binding" evidence="5">
    <location>
        <begin position="24"/>
        <end position="106"/>
    </location>
</feature>
<accession>A0A329MRP9</accession>
<dbReference type="GO" id="GO:0005829">
    <property type="term" value="C:cytosol"/>
    <property type="evidence" value="ECO:0007669"/>
    <property type="project" value="TreeGrafter"/>
</dbReference>
<organism evidence="6 7">
    <name type="scientific">Paenibacillus contaminans</name>
    <dbReference type="NCBI Taxonomy" id="450362"/>
    <lineage>
        <taxon>Bacteria</taxon>
        <taxon>Bacillati</taxon>
        <taxon>Bacillota</taxon>
        <taxon>Bacilli</taxon>
        <taxon>Bacillales</taxon>
        <taxon>Paenibacillaceae</taxon>
        <taxon>Paenibacillus</taxon>
    </lineage>
</organism>
<dbReference type="GO" id="GO:0019464">
    <property type="term" value="P:glycine decarboxylation via glycine cleavage system"/>
    <property type="evidence" value="ECO:0007669"/>
    <property type="project" value="UniProtKB-UniRule"/>
</dbReference>
<dbReference type="Pfam" id="PF01597">
    <property type="entry name" value="GCV_H"/>
    <property type="match status" value="1"/>
</dbReference>
<dbReference type="PANTHER" id="PTHR11715">
    <property type="entry name" value="GLYCINE CLEAVAGE SYSTEM H PROTEIN"/>
    <property type="match status" value="1"/>
</dbReference>
<protein>
    <recommendedName>
        <fullName evidence="3">Glycine cleavage system H protein</fullName>
    </recommendedName>
    <alternativeName>
        <fullName evidence="3">Octanoyl/lipoyl carrier protein</fullName>
    </alternativeName>
</protein>
<dbReference type="InterPro" id="IPR002930">
    <property type="entry name" value="GCV_H"/>
</dbReference>
<dbReference type="NCBIfam" id="NF002270">
    <property type="entry name" value="PRK01202.1"/>
    <property type="match status" value="1"/>
</dbReference>
<dbReference type="InterPro" id="IPR011053">
    <property type="entry name" value="Single_hybrid_motif"/>
</dbReference>
<dbReference type="GO" id="GO:0005960">
    <property type="term" value="C:glycine cleavage complex"/>
    <property type="evidence" value="ECO:0007669"/>
    <property type="project" value="InterPro"/>
</dbReference>
<evidence type="ECO:0000313" key="6">
    <source>
        <dbReference type="EMBL" id="RAV20617.1"/>
    </source>
</evidence>
<dbReference type="AlphaFoldDB" id="A0A329MRP9"/>
<dbReference type="InterPro" id="IPR033753">
    <property type="entry name" value="GCV_H/Fam206"/>
</dbReference>
<keyword evidence="7" id="KW-1185">Reference proteome</keyword>
<dbReference type="InterPro" id="IPR000089">
    <property type="entry name" value="Biotin_lipoyl"/>
</dbReference>
<comment type="function">
    <text evidence="3">The glycine cleavage system catalyzes the degradation of glycine. The H protein shuttles the methylamine group of glycine from the P protein to the T protein.</text>
</comment>
<dbReference type="InterPro" id="IPR003016">
    <property type="entry name" value="2-oxoA_DH_lipoyl-BS"/>
</dbReference>
<comment type="cofactor">
    <cofactor evidence="3">
        <name>(R)-lipoate</name>
        <dbReference type="ChEBI" id="CHEBI:83088"/>
    </cofactor>
    <text evidence="3">Binds 1 lipoyl cofactor covalently.</text>
</comment>
<comment type="caution">
    <text evidence="6">The sequence shown here is derived from an EMBL/GenBank/DDBJ whole genome shotgun (WGS) entry which is preliminary data.</text>
</comment>
<dbReference type="GO" id="GO:0009249">
    <property type="term" value="P:protein lipoylation"/>
    <property type="evidence" value="ECO:0007669"/>
    <property type="project" value="UniProtKB-UniRule"/>
</dbReference>
<feature type="modified residue" description="N6-lipoyllysine" evidence="3 4">
    <location>
        <position position="65"/>
    </location>
</feature>
<evidence type="ECO:0000256" key="4">
    <source>
        <dbReference type="PIRSR" id="PIRSR617453-50"/>
    </source>
</evidence>
<dbReference type="CDD" id="cd06848">
    <property type="entry name" value="GCS_H"/>
    <property type="match status" value="1"/>
</dbReference>
<reference evidence="6 7" key="1">
    <citation type="journal article" date="2009" name="Int. J. Syst. Evol. Microbiol.">
        <title>Paenibacillus contaminans sp. nov., isolated from a contaminated laboratory plate.</title>
        <authorList>
            <person name="Chou J.H."/>
            <person name="Lee J.H."/>
            <person name="Lin M.C."/>
            <person name="Chang P.S."/>
            <person name="Arun A.B."/>
            <person name="Young C.C."/>
            <person name="Chen W.M."/>
        </authorList>
    </citation>
    <scope>NUCLEOTIDE SEQUENCE [LARGE SCALE GENOMIC DNA]</scope>
    <source>
        <strain evidence="6 7">CKOBP-6</strain>
    </source>
</reference>
<dbReference type="RefSeq" id="WP_113031475.1">
    <property type="nucleotide sequence ID" value="NZ_QMFB01000007.1"/>
</dbReference>
<dbReference type="PANTHER" id="PTHR11715:SF3">
    <property type="entry name" value="GLYCINE CLEAVAGE SYSTEM H PROTEIN-RELATED"/>
    <property type="match status" value="1"/>
</dbReference>
<dbReference type="InterPro" id="IPR017453">
    <property type="entry name" value="GCV_H_sub"/>
</dbReference>
<dbReference type="EMBL" id="QMFB01000007">
    <property type="protein sequence ID" value="RAV20617.1"/>
    <property type="molecule type" value="Genomic_DNA"/>
</dbReference>
<evidence type="ECO:0000256" key="1">
    <source>
        <dbReference type="ARBA" id="ARBA00009249"/>
    </source>
</evidence>
<proteinExistence type="inferred from homology"/>
<evidence type="ECO:0000259" key="5">
    <source>
        <dbReference type="PROSITE" id="PS50968"/>
    </source>
</evidence>
<evidence type="ECO:0000313" key="7">
    <source>
        <dbReference type="Proteomes" id="UP000250369"/>
    </source>
</evidence>
<comment type="function">
    <text evidence="3">Is also involved in protein lipoylation via its role as an octanoyl/lipoyl carrier protein intermediate.</text>
</comment>
<sequence length="129" mass="14006">MSQVLADLLYTKEHEWVLKLGNNRVRIGITDFAQSQLGDIVFVEMPETGSEITANESIGTVESVKTVSDIFTPVSGKVVLINGSLEDAPETVNSDPFGEGWMLEVEVSGDDAFEGLLSAEQYTAYTEGE</sequence>
<gene>
    <name evidence="3 6" type="primary">gcvH</name>
    <name evidence="6" type="ORF">DQG23_13970</name>
</gene>
<keyword evidence="2 3" id="KW-0450">Lipoyl</keyword>
<dbReference type="OrthoDB" id="9796712at2"/>
<dbReference type="NCBIfam" id="TIGR00527">
    <property type="entry name" value="gcvH"/>
    <property type="match status" value="1"/>
</dbReference>
<comment type="similarity">
    <text evidence="1 3">Belongs to the GcvH family.</text>
</comment>